<accession>A0A7G7VKM5</accession>
<evidence type="ECO:0000256" key="1">
    <source>
        <dbReference type="ARBA" id="ARBA00001964"/>
    </source>
</evidence>
<dbReference type="InterPro" id="IPR009014">
    <property type="entry name" value="Transketo_C/PFOR_II"/>
</dbReference>
<gene>
    <name evidence="5" type="ORF">H1B31_01525</name>
</gene>
<evidence type="ECO:0000256" key="2">
    <source>
        <dbReference type="ARBA" id="ARBA00007131"/>
    </source>
</evidence>
<keyword evidence="6" id="KW-1185">Reference proteome</keyword>
<evidence type="ECO:0000256" key="3">
    <source>
        <dbReference type="ARBA" id="ARBA00023052"/>
    </source>
</evidence>
<dbReference type="SMART" id="SM00861">
    <property type="entry name" value="Transket_pyr"/>
    <property type="match status" value="1"/>
</dbReference>
<feature type="domain" description="Transketolase-like pyrimidine-binding" evidence="4">
    <location>
        <begin position="3"/>
        <end position="167"/>
    </location>
</feature>
<dbReference type="Pfam" id="PF02779">
    <property type="entry name" value="Transket_pyr"/>
    <property type="match status" value="1"/>
</dbReference>
<comment type="cofactor">
    <cofactor evidence="1">
        <name>thiamine diphosphate</name>
        <dbReference type="ChEBI" id="CHEBI:58937"/>
    </cofactor>
</comment>
<sequence length="310" mass="32851">MGTAMREIFGRVLQTMAEDPHLVVLDADLGSATKVLMFRDVCPERFVDVGIAEQDMIGTAAGLASCGMIPVAATFSVFLAGRALDQIRNSVAYPKLNVKLVGTHAGVSVGYDGASHEAVEDIAVMRALPNMTVLCSSDAVETEAMVRTAVAHEGPVYLRISRIGTADYHAPDYEFVVGRGEVVTDGSDCTVVATGIMVEQAMIAARELAQEGIRIRVVNMPSIKPIDRTLLVDSARKTGAVVTAEEHSIIGGLGSAVAEVLAEEYPVPMRYVGIRDRFGTSGDPNVLLEAYGLRASHIAAAVKDVLHAKG</sequence>
<dbReference type="FunFam" id="3.40.50.970:FF:000129">
    <property type="entry name" value="Transketolase"/>
    <property type="match status" value="1"/>
</dbReference>
<dbReference type="InterPro" id="IPR051157">
    <property type="entry name" value="PDH/Transketolase"/>
</dbReference>
<dbReference type="EMBL" id="CP060204">
    <property type="protein sequence ID" value="QNH54668.1"/>
    <property type="molecule type" value="Genomic_DNA"/>
</dbReference>
<dbReference type="KEGG" id="stim:H1B31_01525"/>
<protein>
    <submittedName>
        <fullName evidence="5">Transketolase family protein</fullName>
    </submittedName>
</protein>
<reference evidence="5 6" key="1">
    <citation type="submission" date="2020-07" db="EMBL/GenBank/DDBJ databases">
        <title>Complete genome and description of Selenomonas timonensis sp. nov., a new bacterium isolated from a gingivitis subject.</title>
        <authorList>
            <person name="Antezack A."/>
        </authorList>
    </citation>
    <scope>NUCLEOTIDE SEQUENCE [LARGE SCALE GENOMIC DNA]</scope>
    <source>
        <strain evidence="5 6">Marseille-Q3039</strain>
    </source>
</reference>
<comment type="similarity">
    <text evidence="2">Belongs to the transketolase family.</text>
</comment>
<dbReference type="InterPro" id="IPR029061">
    <property type="entry name" value="THDP-binding"/>
</dbReference>
<dbReference type="Pfam" id="PF02780">
    <property type="entry name" value="Transketolase_C"/>
    <property type="match status" value="1"/>
</dbReference>
<dbReference type="CDD" id="cd07033">
    <property type="entry name" value="TPP_PYR_DXS_TK_like"/>
    <property type="match status" value="1"/>
</dbReference>
<dbReference type="RefSeq" id="WP_185980613.1">
    <property type="nucleotide sequence ID" value="NZ_CP060204.1"/>
</dbReference>
<dbReference type="Gene3D" id="3.40.50.920">
    <property type="match status" value="1"/>
</dbReference>
<proteinExistence type="inferred from homology"/>
<dbReference type="PANTHER" id="PTHR43825">
    <property type="entry name" value="PYRUVATE DEHYDROGENASE E1 COMPONENT"/>
    <property type="match status" value="1"/>
</dbReference>
<dbReference type="Proteomes" id="UP000515480">
    <property type="component" value="Chromosome"/>
</dbReference>
<dbReference type="SUPFAM" id="SSF52518">
    <property type="entry name" value="Thiamin diphosphate-binding fold (THDP-binding)"/>
    <property type="match status" value="1"/>
</dbReference>
<evidence type="ECO:0000259" key="4">
    <source>
        <dbReference type="SMART" id="SM00861"/>
    </source>
</evidence>
<dbReference type="SUPFAM" id="SSF52922">
    <property type="entry name" value="TK C-terminal domain-like"/>
    <property type="match status" value="1"/>
</dbReference>
<evidence type="ECO:0000313" key="5">
    <source>
        <dbReference type="EMBL" id="QNH54668.1"/>
    </source>
</evidence>
<dbReference type="Gene3D" id="3.40.50.970">
    <property type="match status" value="1"/>
</dbReference>
<dbReference type="AlphaFoldDB" id="A0A7G7VKM5"/>
<dbReference type="InterPro" id="IPR033248">
    <property type="entry name" value="Transketolase_C"/>
</dbReference>
<name>A0A7G7VKM5_9FIRM</name>
<dbReference type="PANTHER" id="PTHR43825:SF1">
    <property type="entry name" value="TRANSKETOLASE-LIKE PYRIMIDINE-BINDING DOMAIN-CONTAINING PROTEIN"/>
    <property type="match status" value="1"/>
</dbReference>
<keyword evidence="3" id="KW-0786">Thiamine pyrophosphate</keyword>
<evidence type="ECO:0000313" key="6">
    <source>
        <dbReference type="Proteomes" id="UP000515480"/>
    </source>
</evidence>
<dbReference type="InterPro" id="IPR005475">
    <property type="entry name" value="Transketolase-like_Pyr-bd"/>
</dbReference>
<organism evidence="5 6">
    <name type="scientific">Selenomonas timonae</name>
    <dbReference type="NCBI Taxonomy" id="2754044"/>
    <lineage>
        <taxon>Bacteria</taxon>
        <taxon>Bacillati</taxon>
        <taxon>Bacillota</taxon>
        <taxon>Negativicutes</taxon>
        <taxon>Selenomonadales</taxon>
        <taxon>Selenomonadaceae</taxon>
        <taxon>Selenomonas</taxon>
    </lineage>
</organism>